<accession>A0ACA9JVM6</accession>
<dbReference type="Proteomes" id="UP000789366">
    <property type="component" value="Unassembled WGS sequence"/>
</dbReference>
<reference evidence="1" key="1">
    <citation type="submission" date="2021-06" db="EMBL/GenBank/DDBJ databases">
        <authorList>
            <person name="Kallberg Y."/>
            <person name="Tangrot J."/>
            <person name="Rosling A."/>
        </authorList>
    </citation>
    <scope>NUCLEOTIDE SEQUENCE</scope>
    <source>
        <strain evidence="1">28 12/20/2015</strain>
    </source>
</reference>
<protein>
    <submittedName>
        <fullName evidence="1">17477_t:CDS:1</fullName>
    </submittedName>
</protein>
<dbReference type="EMBL" id="CAJVPW010000003">
    <property type="protein sequence ID" value="CAG8438751.1"/>
    <property type="molecule type" value="Genomic_DNA"/>
</dbReference>
<sequence>MFREATAGVAAAAHPLRKKTNLVLVEIFKRREENDPLEWIETSTVLLMQTIGLKIKEDLKYWDNECMSDLSIAKLPTLEQVIEGARKIEAGEYYQERNNKKNEKEYLKSNIDDLNKHMQVGHMAKECISERRNPAKRTQNNLPIQIMSRPRDVNFVELEEDEEYTPEAEEEVFVTPETHYQPYFSQRTRSHNKKSESQAEKRQFCSPKALLEKGEYHHWSSIKVPEPIKKFGTSPKKINPSGRDPHIMPGTDKDKYHPNKENQLTKILILYDEDLPLPKSKDNDESEGTFDEFEYKDEELKKAEDYFTKEVLSDELYDNS</sequence>
<keyword evidence="2" id="KW-1185">Reference proteome</keyword>
<gene>
    <name evidence="1" type="ORF">SPELUC_LOCUS8</name>
</gene>
<comment type="caution">
    <text evidence="1">The sequence shown here is derived from an EMBL/GenBank/DDBJ whole genome shotgun (WGS) entry which is preliminary data.</text>
</comment>
<organism evidence="1 2">
    <name type="scientific">Cetraspora pellucida</name>
    <dbReference type="NCBI Taxonomy" id="1433469"/>
    <lineage>
        <taxon>Eukaryota</taxon>
        <taxon>Fungi</taxon>
        <taxon>Fungi incertae sedis</taxon>
        <taxon>Mucoromycota</taxon>
        <taxon>Glomeromycotina</taxon>
        <taxon>Glomeromycetes</taxon>
        <taxon>Diversisporales</taxon>
        <taxon>Gigasporaceae</taxon>
        <taxon>Cetraspora</taxon>
    </lineage>
</organism>
<name>A0ACA9JVM6_9GLOM</name>
<evidence type="ECO:0000313" key="2">
    <source>
        <dbReference type="Proteomes" id="UP000789366"/>
    </source>
</evidence>
<proteinExistence type="predicted"/>
<evidence type="ECO:0000313" key="1">
    <source>
        <dbReference type="EMBL" id="CAG8438751.1"/>
    </source>
</evidence>